<dbReference type="Proteomes" id="UP000325055">
    <property type="component" value="Unassembled WGS sequence"/>
</dbReference>
<sequence length="248" mass="28136">MDYQPIDKCVTDLIPTDVNSLIVKPSLDSSSGRSISFFHRNLDGIFENVETGELLSDTWLIRYFKNNFVVQKAMKQSAFMSRLCKTSVNTLRVAVYRSVITNKSDVINTIIRMGKDGSLVDNAHAGGLFIGVDSDGRLGKYCCNQYGEKETVFNGIDFSNNEYVVPNYDKVKEFACRVADALPHQRLIALDIMLDESNEPVLIEYNIRAFSVWLFQFTNGSGFGKYTDEIIEYCIEHKREATRISVIF</sequence>
<proteinExistence type="predicted"/>
<evidence type="ECO:0000313" key="2">
    <source>
        <dbReference type="EMBL" id="KAA5403986.1"/>
    </source>
</evidence>
<dbReference type="EMBL" id="VVYW01000024">
    <property type="protein sequence ID" value="KAA5403986.1"/>
    <property type="molecule type" value="Genomic_DNA"/>
</dbReference>
<name>A0A5M6A386_9BACE</name>
<dbReference type="Pfam" id="PF14397">
    <property type="entry name" value="ATPgrasp_ST"/>
    <property type="match status" value="1"/>
</dbReference>
<evidence type="ECO:0000313" key="3">
    <source>
        <dbReference type="Proteomes" id="UP000325055"/>
    </source>
</evidence>
<evidence type="ECO:0000259" key="1">
    <source>
        <dbReference type="Pfam" id="PF14397"/>
    </source>
</evidence>
<accession>A0A5M6A386</accession>
<gene>
    <name evidence="2" type="ORF">F2Y86_22335</name>
</gene>
<comment type="caution">
    <text evidence="2">The sequence shown here is derived from an EMBL/GenBank/DDBJ whole genome shotgun (WGS) entry which is preliminary data.</text>
</comment>
<protein>
    <recommendedName>
        <fullName evidence="1">Alpha-L-glutamate ligase-related protein ATP-grasp domain-containing protein</fullName>
    </recommendedName>
</protein>
<dbReference type="AlphaFoldDB" id="A0A5M6A386"/>
<dbReference type="InterPro" id="IPR039523">
    <property type="entry name" value="RimK-rel_E_lig_ATP-grasp"/>
</dbReference>
<reference evidence="2 3" key="1">
    <citation type="journal article" date="2019" name="Nat. Med.">
        <title>A library of human gut bacterial isolates paired with longitudinal multiomics data enables mechanistic microbiome research.</title>
        <authorList>
            <person name="Poyet M."/>
            <person name="Groussin M."/>
            <person name="Gibbons S.M."/>
            <person name="Avila-Pacheco J."/>
            <person name="Jiang X."/>
            <person name="Kearney S.M."/>
            <person name="Perrotta A.R."/>
            <person name="Berdy B."/>
            <person name="Zhao S."/>
            <person name="Lieberman T.D."/>
            <person name="Swanson P.K."/>
            <person name="Smith M."/>
            <person name="Roesemann S."/>
            <person name="Alexander J.E."/>
            <person name="Rich S.A."/>
            <person name="Livny J."/>
            <person name="Vlamakis H."/>
            <person name="Clish C."/>
            <person name="Bullock K."/>
            <person name="Deik A."/>
            <person name="Scott J."/>
            <person name="Pierce K.A."/>
            <person name="Xavier R.J."/>
            <person name="Alm E.J."/>
        </authorList>
    </citation>
    <scope>NUCLEOTIDE SEQUENCE [LARGE SCALE GENOMIC DNA]</scope>
    <source>
        <strain evidence="2 3">BIOML-A7</strain>
    </source>
</reference>
<dbReference type="SUPFAM" id="SSF56059">
    <property type="entry name" value="Glutathione synthetase ATP-binding domain-like"/>
    <property type="match status" value="1"/>
</dbReference>
<organism evidence="2 3">
    <name type="scientific">Bacteroides cellulosilyticus</name>
    <dbReference type="NCBI Taxonomy" id="246787"/>
    <lineage>
        <taxon>Bacteria</taxon>
        <taxon>Pseudomonadati</taxon>
        <taxon>Bacteroidota</taxon>
        <taxon>Bacteroidia</taxon>
        <taxon>Bacteroidales</taxon>
        <taxon>Bacteroidaceae</taxon>
        <taxon>Bacteroides</taxon>
    </lineage>
</organism>
<feature type="domain" description="Alpha-L-glutamate ligase-related protein ATP-grasp" evidence="1">
    <location>
        <begin position="17"/>
        <end position="226"/>
    </location>
</feature>
<dbReference type="RefSeq" id="WP_149950475.1">
    <property type="nucleotide sequence ID" value="NZ_RCXI01000025.1"/>
</dbReference>
<dbReference type="Gene3D" id="3.30.470.20">
    <property type="entry name" value="ATP-grasp fold, B domain"/>
    <property type="match status" value="1"/>
</dbReference>